<name>A0A3N5Y2I0_9ALTE</name>
<feature type="transmembrane region" description="Helical" evidence="1">
    <location>
        <begin position="41"/>
        <end position="61"/>
    </location>
</feature>
<feature type="transmembrane region" description="Helical" evidence="1">
    <location>
        <begin position="73"/>
        <end position="94"/>
    </location>
</feature>
<evidence type="ECO:0000313" key="3">
    <source>
        <dbReference type="Proteomes" id="UP000275281"/>
    </source>
</evidence>
<feature type="transmembrane region" description="Helical" evidence="1">
    <location>
        <begin position="12"/>
        <end position="29"/>
    </location>
</feature>
<protein>
    <submittedName>
        <fullName evidence="2">Uncharacterized protein</fullName>
    </submittedName>
</protein>
<evidence type="ECO:0000313" key="2">
    <source>
        <dbReference type="EMBL" id="RPJ67213.1"/>
    </source>
</evidence>
<dbReference type="Proteomes" id="UP000275281">
    <property type="component" value="Unassembled WGS sequence"/>
</dbReference>
<dbReference type="OrthoDB" id="9889281at2"/>
<keyword evidence="1" id="KW-0812">Transmembrane</keyword>
<keyword evidence="3" id="KW-1185">Reference proteome</keyword>
<feature type="transmembrane region" description="Helical" evidence="1">
    <location>
        <begin position="100"/>
        <end position="119"/>
    </location>
</feature>
<dbReference type="AlphaFoldDB" id="A0A3N5Y2I0"/>
<dbReference type="RefSeq" id="WP_124027116.1">
    <property type="nucleotide sequence ID" value="NZ_JBHRSN010000015.1"/>
</dbReference>
<gene>
    <name evidence="2" type="ORF">DRW07_06665</name>
</gene>
<sequence>MHERKSTKITFRWYAYVLILNAIGLARLAEKVFNETGGFASRYLPLVLTLAVSIGVYGCIASRPIYKRWIWRLLLNLLIVISIGLLIFAGYLLFFAGASAITAAMGLLFIFIVLLPGLIKLQQYSSKSAEFWHS</sequence>
<organism evidence="2 3">
    <name type="scientific">Alteromonas sediminis</name>
    <dbReference type="NCBI Taxonomy" id="2259342"/>
    <lineage>
        <taxon>Bacteria</taxon>
        <taxon>Pseudomonadati</taxon>
        <taxon>Pseudomonadota</taxon>
        <taxon>Gammaproteobacteria</taxon>
        <taxon>Alteromonadales</taxon>
        <taxon>Alteromonadaceae</taxon>
        <taxon>Alteromonas/Salinimonas group</taxon>
        <taxon>Alteromonas</taxon>
    </lineage>
</organism>
<keyword evidence="1" id="KW-0472">Membrane</keyword>
<proteinExistence type="predicted"/>
<dbReference type="EMBL" id="RPOK01000002">
    <property type="protein sequence ID" value="RPJ67213.1"/>
    <property type="molecule type" value="Genomic_DNA"/>
</dbReference>
<keyword evidence="1" id="KW-1133">Transmembrane helix</keyword>
<evidence type="ECO:0000256" key="1">
    <source>
        <dbReference type="SAM" id="Phobius"/>
    </source>
</evidence>
<accession>A0A3N5Y2I0</accession>
<reference evidence="2 3" key="1">
    <citation type="submission" date="2018-11" db="EMBL/GenBank/DDBJ databases">
        <authorList>
            <person name="Ye M.-Q."/>
            <person name="Du Z.-J."/>
        </authorList>
    </citation>
    <scope>NUCLEOTIDE SEQUENCE [LARGE SCALE GENOMIC DNA]</scope>
    <source>
        <strain evidence="2 3">U0105</strain>
    </source>
</reference>
<comment type="caution">
    <text evidence="2">The sequence shown here is derived from an EMBL/GenBank/DDBJ whole genome shotgun (WGS) entry which is preliminary data.</text>
</comment>